<dbReference type="RefSeq" id="WP_189932890.1">
    <property type="nucleotide sequence ID" value="NZ_BNCD01000009.1"/>
</dbReference>
<feature type="compositionally biased region" description="Low complexity" evidence="1">
    <location>
        <begin position="96"/>
        <end position="127"/>
    </location>
</feature>
<feature type="compositionally biased region" description="Pro residues" evidence="1">
    <location>
        <begin position="61"/>
        <end position="84"/>
    </location>
</feature>
<dbReference type="SUPFAM" id="SSF50998">
    <property type="entry name" value="Quinoprotein alcohol dehydrogenase-like"/>
    <property type="match status" value="2"/>
</dbReference>
<feature type="compositionally biased region" description="Pro residues" evidence="1">
    <location>
        <begin position="27"/>
        <end position="47"/>
    </location>
</feature>
<reference evidence="4" key="1">
    <citation type="journal article" date="2014" name="Int. J. Syst. Evol. Microbiol.">
        <title>Complete genome sequence of Corynebacterium casei LMG S-19264T (=DSM 44701T), isolated from a smear-ripened cheese.</title>
        <authorList>
            <consortium name="US DOE Joint Genome Institute (JGI-PGF)"/>
            <person name="Walter F."/>
            <person name="Albersmeier A."/>
            <person name="Kalinowski J."/>
            <person name="Ruckert C."/>
        </authorList>
    </citation>
    <scope>NUCLEOTIDE SEQUENCE</scope>
    <source>
        <strain evidence="4">JCM 5069</strain>
    </source>
</reference>
<feature type="region of interest" description="Disordered" evidence="1">
    <location>
        <begin position="1"/>
        <end position="127"/>
    </location>
</feature>
<dbReference type="PANTHER" id="PTHR34512">
    <property type="entry name" value="CELL SURFACE PROTEIN"/>
    <property type="match status" value="1"/>
</dbReference>
<evidence type="ECO:0000256" key="2">
    <source>
        <dbReference type="SAM" id="Phobius"/>
    </source>
</evidence>
<evidence type="ECO:0000313" key="5">
    <source>
        <dbReference type="Proteomes" id="UP000603708"/>
    </source>
</evidence>
<dbReference type="EMBL" id="BNCD01000009">
    <property type="protein sequence ID" value="GHH80057.1"/>
    <property type="molecule type" value="Genomic_DNA"/>
</dbReference>
<dbReference type="AlphaFoldDB" id="A0A919G8H3"/>
<dbReference type="Pfam" id="PF13360">
    <property type="entry name" value="PQQ_2"/>
    <property type="match status" value="1"/>
</dbReference>
<dbReference type="Gene3D" id="2.130.10.10">
    <property type="entry name" value="YVTN repeat-like/Quinoprotein amine dehydrogenase"/>
    <property type="match status" value="2"/>
</dbReference>
<dbReference type="InterPro" id="IPR015943">
    <property type="entry name" value="WD40/YVTN_repeat-like_dom_sf"/>
</dbReference>
<evidence type="ECO:0000313" key="4">
    <source>
        <dbReference type="EMBL" id="GHH80057.1"/>
    </source>
</evidence>
<keyword evidence="2" id="KW-0472">Membrane</keyword>
<feature type="region of interest" description="Disordered" evidence="1">
    <location>
        <begin position="168"/>
        <end position="206"/>
    </location>
</feature>
<evidence type="ECO:0000259" key="3">
    <source>
        <dbReference type="Pfam" id="PF13360"/>
    </source>
</evidence>
<dbReference type="Proteomes" id="UP000603708">
    <property type="component" value="Unassembled WGS sequence"/>
</dbReference>
<keyword evidence="2" id="KW-1133">Transmembrane helix</keyword>
<sequence>MTQPPSQPPQGGFGAPQEQPGGFGAPQNPPPAPPQGPPPTPPVPPAYGRPAEPGPGYGYPASPPPPPPGPPPQTPPPPGQPAVPPGYGHPQGPGGAQQPTVAAQPAVPPGGQQYGYPAQQPYGAYPGATVPQPVVPGGRKPNARTTIVIAAVVAIALIVGGGIWYASSDSGKKDQADSSGGGPSGGDGKNAAGGQQGGGKEKVPANTRARVLFQVPSPEVAKDDVMKVEGSWLHGGVYAKAGDSEIVGYDTSSGKESWTIPLDGQACAGSPEVTDDGVAAVVYQPAEPKNKDDYQRCNKLSAIDLTSGKKLWSKEITLGDQKPDYEEVSISGDIVAVGGSTDGGAAFDLRTGKAKWIPQAGDQCHDVGYRGGEQLVAVRTCGEYDNPKISVQLLAPDGKPRWSYKLPDGIDNAKVISTKPVVFGVDSGEITASGVTDVFALDDATGKLRSKITLEDGKYDHDCDVNKVHDCHGIVVGNDKLYVPTHEHDGSGEYGTTNEIVSFDLATGKSTGDRADAGERYTVFPLRMDGSNIIAYKDGPYDKGAQIVSLDGGTLKATTLLETPASRNVLDAISSMVPDRAELLYAGGKMFLARQLASAPITQGEKSYLAIGFSD</sequence>
<evidence type="ECO:0000256" key="1">
    <source>
        <dbReference type="SAM" id="MobiDB-lite"/>
    </source>
</evidence>
<dbReference type="InterPro" id="IPR002372">
    <property type="entry name" value="PQQ_rpt_dom"/>
</dbReference>
<gene>
    <name evidence="4" type="ORF">GCM10018793_34280</name>
</gene>
<reference evidence="4" key="2">
    <citation type="submission" date="2020-09" db="EMBL/GenBank/DDBJ databases">
        <authorList>
            <person name="Sun Q."/>
            <person name="Ohkuma M."/>
        </authorList>
    </citation>
    <scope>NUCLEOTIDE SEQUENCE</scope>
    <source>
        <strain evidence="4">JCM 5069</strain>
    </source>
</reference>
<proteinExistence type="predicted"/>
<dbReference type="PANTHER" id="PTHR34512:SF30">
    <property type="entry name" value="OUTER MEMBRANE PROTEIN ASSEMBLY FACTOR BAMB"/>
    <property type="match status" value="1"/>
</dbReference>
<organism evidence="4 5">
    <name type="scientific">Streptomyces sulfonofaciens</name>
    <dbReference type="NCBI Taxonomy" id="68272"/>
    <lineage>
        <taxon>Bacteria</taxon>
        <taxon>Bacillati</taxon>
        <taxon>Actinomycetota</taxon>
        <taxon>Actinomycetes</taxon>
        <taxon>Kitasatosporales</taxon>
        <taxon>Streptomycetaceae</taxon>
        <taxon>Streptomyces</taxon>
    </lineage>
</organism>
<keyword evidence="2" id="KW-0812">Transmembrane</keyword>
<name>A0A919G8H3_9ACTN</name>
<feature type="transmembrane region" description="Helical" evidence="2">
    <location>
        <begin position="147"/>
        <end position="166"/>
    </location>
</feature>
<feature type="compositionally biased region" description="Gly residues" evidence="1">
    <location>
        <begin position="179"/>
        <end position="188"/>
    </location>
</feature>
<dbReference type="InterPro" id="IPR011047">
    <property type="entry name" value="Quinoprotein_ADH-like_sf"/>
</dbReference>
<feature type="domain" description="Pyrrolo-quinoline quinone repeat" evidence="3">
    <location>
        <begin position="237"/>
        <end position="356"/>
    </location>
</feature>
<protein>
    <recommendedName>
        <fullName evidence="3">Pyrrolo-quinoline quinone repeat domain-containing protein</fullName>
    </recommendedName>
</protein>
<comment type="caution">
    <text evidence="4">The sequence shown here is derived from an EMBL/GenBank/DDBJ whole genome shotgun (WGS) entry which is preliminary data.</text>
</comment>
<accession>A0A919G8H3</accession>
<keyword evidence="5" id="KW-1185">Reference proteome</keyword>